<sequence length="100" mass="11338">MSDTNTDYIINGESLEKVVHSFAQNLIKNSKPGALYLLAASWWEEYNKKSVDSDDFKKANSLWQKVSMKVKMPPSLPAPQLSSSSSPPPPREFRIKVRVR</sequence>
<dbReference type="AlphaFoldDB" id="U9UZ09"/>
<evidence type="ECO:0000313" key="2">
    <source>
        <dbReference type="EMBL" id="ESA20856.1"/>
    </source>
</evidence>
<feature type="region of interest" description="Disordered" evidence="1">
    <location>
        <begin position="73"/>
        <end position="100"/>
    </location>
</feature>
<name>U9UZ09_RHIID</name>
<feature type="compositionally biased region" description="Basic and acidic residues" evidence="1">
    <location>
        <begin position="91"/>
        <end position="100"/>
    </location>
</feature>
<dbReference type="HOGENOM" id="CLU_2307490_0_0_1"/>
<dbReference type="EMBL" id="KI276945">
    <property type="protein sequence ID" value="ESA20856.1"/>
    <property type="molecule type" value="Genomic_DNA"/>
</dbReference>
<proteinExistence type="predicted"/>
<accession>U9UZ09</accession>
<protein>
    <submittedName>
        <fullName evidence="2">Uncharacterized protein</fullName>
    </submittedName>
</protein>
<evidence type="ECO:0000256" key="1">
    <source>
        <dbReference type="SAM" id="MobiDB-lite"/>
    </source>
</evidence>
<gene>
    <name evidence="2" type="ORF">GLOINDRAFT_18081</name>
</gene>
<reference evidence="2" key="1">
    <citation type="submission" date="2013-07" db="EMBL/GenBank/DDBJ databases">
        <title>The genome of an arbuscular mycorrhizal fungus provides insights into the evolution of the oldest plant symbiosis.</title>
        <authorList>
            <consortium name="DOE Joint Genome Institute"/>
            <person name="Tisserant E."/>
            <person name="Malbreil M."/>
            <person name="Kuo A."/>
            <person name="Kohler A."/>
            <person name="Symeonidi A."/>
            <person name="Balestrini R."/>
            <person name="Charron P."/>
            <person name="Duensing N."/>
            <person name="Frei-dit-Frey N."/>
            <person name="Gianinazzi-Pearson V."/>
            <person name="Gilbert B."/>
            <person name="Handa Y."/>
            <person name="Hijri M."/>
            <person name="Kaul R."/>
            <person name="Kawaguchi M."/>
            <person name="Krajinski F."/>
            <person name="Lammers P."/>
            <person name="Lapierre D."/>
            <person name="Masclaux F.G."/>
            <person name="Murat C."/>
            <person name="Morin E."/>
            <person name="Ndikumana S."/>
            <person name="Pagni M."/>
            <person name="Petitpierre D."/>
            <person name="Requena N."/>
            <person name="Rosikiewicz P."/>
            <person name="Riley R."/>
            <person name="Saito K."/>
            <person name="San Clemente H."/>
            <person name="Shapiro H."/>
            <person name="van Tuinen D."/>
            <person name="Becard G."/>
            <person name="Bonfante P."/>
            <person name="Paszkowski U."/>
            <person name="Shachar-Hill Y."/>
            <person name="Young J.P."/>
            <person name="Sanders I.R."/>
            <person name="Henrissat B."/>
            <person name="Rensing S.A."/>
            <person name="Grigoriev I.V."/>
            <person name="Corradi N."/>
            <person name="Roux C."/>
            <person name="Martin F."/>
        </authorList>
    </citation>
    <scope>NUCLEOTIDE SEQUENCE</scope>
    <source>
        <strain evidence="2">DAOM 197198</strain>
    </source>
</reference>
<organism evidence="2">
    <name type="scientific">Rhizophagus irregularis (strain DAOM 181602 / DAOM 197198 / MUCL 43194)</name>
    <name type="common">Arbuscular mycorrhizal fungus</name>
    <name type="synonym">Glomus intraradices</name>
    <dbReference type="NCBI Taxonomy" id="747089"/>
    <lineage>
        <taxon>Eukaryota</taxon>
        <taxon>Fungi</taxon>
        <taxon>Fungi incertae sedis</taxon>
        <taxon>Mucoromycota</taxon>
        <taxon>Glomeromycotina</taxon>
        <taxon>Glomeromycetes</taxon>
        <taxon>Glomerales</taxon>
        <taxon>Glomeraceae</taxon>
        <taxon>Rhizophagus</taxon>
    </lineage>
</organism>